<reference evidence="3 4" key="1">
    <citation type="submission" date="2019-03" db="EMBL/GenBank/DDBJ databases">
        <title>Genomic Encyclopedia of Archaeal and Bacterial Type Strains, Phase II (KMG-II): from individual species to whole genera.</title>
        <authorList>
            <person name="Goeker M."/>
        </authorList>
    </citation>
    <scope>NUCLEOTIDE SEQUENCE [LARGE SCALE GENOMIC DNA]</scope>
    <source>
        <strain evidence="3 4">DSM 24323</strain>
    </source>
</reference>
<dbReference type="CDD" id="cd02509">
    <property type="entry name" value="GDP-M1P_Guanylyltransferase"/>
    <property type="match status" value="1"/>
</dbReference>
<evidence type="ECO:0000259" key="2">
    <source>
        <dbReference type="Pfam" id="PF22640"/>
    </source>
</evidence>
<dbReference type="OrthoDB" id="9806359at2"/>
<dbReference type="InterPro" id="IPR049577">
    <property type="entry name" value="GMPP_N"/>
</dbReference>
<name>A0A4R7J9T6_9ACTN</name>
<keyword evidence="3" id="KW-0548">Nucleotidyltransferase</keyword>
<dbReference type="SUPFAM" id="SSF159283">
    <property type="entry name" value="Guanosine diphospho-D-mannose pyrophosphorylase/mannose-6-phosphate isomerase linker domain"/>
    <property type="match status" value="1"/>
</dbReference>
<dbReference type="EMBL" id="SOAW01000001">
    <property type="protein sequence ID" value="TDT34105.1"/>
    <property type="molecule type" value="Genomic_DNA"/>
</dbReference>
<keyword evidence="4" id="KW-1185">Reference proteome</keyword>
<dbReference type="PANTHER" id="PTHR46390:SF1">
    <property type="entry name" value="MANNOSE-1-PHOSPHATE GUANYLYLTRANSFERASE"/>
    <property type="match status" value="1"/>
</dbReference>
<dbReference type="Proteomes" id="UP000295371">
    <property type="component" value="Unassembled WGS sequence"/>
</dbReference>
<keyword evidence="3" id="KW-0808">Transferase</keyword>
<dbReference type="Gene3D" id="3.90.550.10">
    <property type="entry name" value="Spore Coat Polysaccharide Biosynthesis Protein SpsA, Chain A"/>
    <property type="match status" value="1"/>
</dbReference>
<dbReference type="InterPro" id="IPR054566">
    <property type="entry name" value="ManC/GMP-like_b-helix"/>
</dbReference>
<organism evidence="3 4">
    <name type="scientific">Naumannella halotolerans</name>
    <dbReference type="NCBI Taxonomy" id="993414"/>
    <lineage>
        <taxon>Bacteria</taxon>
        <taxon>Bacillati</taxon>
        <taxon>Actinomycetota</taxon>
        <taxon>Actinomycetes</taxon>
        <taxon>Propionibacteriales</taxon>
        <taxon>Propionibacteriaceae</taxon>
        <taxon>Naumannella</taxon>
    </lineage>
</organism>
<evidence type="ECO:0000259" key="1">
    <source>
        <dbReference type="Pfam" id="PF00483"/>
    </source>
</evidence>
<dbReference type="RefSeq" id="WP_133754526.1">
    <property type="nucleotide sequence ID" value="NZ_SOAW01000001.1"/>
</dbReference>
<dbReference type="InterPro" id="IPR029044">
    <property type="entry name" value="Nucleotide-diphossugar_trans"/>
</dbReference>
<gene>
    <name evidence="3" type="ORF">CLV29_1757</name>
</gene>
<feature type="domain" description="MannoseP isomerase/GMP-like beta-helix" evidence="2">
    <location>
        <begin position="293"/>
        <end position="349"/>
    </location>
</feature>
<evidence type="ECO:0000313" key="4">
    <source>
        <dbReference type="Proteomes" id="UP000295371"/>
    </source>
</evidence>
<dbReference type="AlphaFoldDB" id="A0A4R7J9T6"/>
<proteinExistence type="predicted"/>
<accession>A0A4R7J9T6</accession>
<dbReference type="PANTHER" id="PTHR46390">
    <property type="entry name" value="MANNOSE-1-PHOSPHATE GUANYLYLTRANSFERASE"/>
    <property type="match status" value="1"/>
</dbReference>
<feature type="domain" description="Nucleotidyl transferase" evidence="1">
    <location>
        <begin position="4"/>
        <end position="281"/>
    </location>
</feature>
<dbReference type="GO" id="GO:0004475">
    <property type="term" value="F:mannose-1-phosphate guanylyltransferase (GTP) activity"/>
    <property type="evidence" value="ECO:0007669"/>
    <property type="project" value="InterPro"/>
</dbReference>
<dbReference type="Pfam" id="PF00483">
    <property type="entry name" value="NTP_transferase"/>
    <property type="match status" value="1"/>
</dbReference>
<dbReference type="InterPro" id="IPR051161">
    <property type="entry name" value="Mannose-6P_isomerase_type2"/>
</dbReference>
<dbReference type="Pfam" id="PF22640">
    <property type="entry name" value="ManC_GMP_beta-helix"/>
    <property type="match status" value="1"/>
</dbReference>
<evidence type="ECO:0000313" key="3">
    <source>
        <dbReference type="EMBL" id="TDT34105.1"/>
    </source>
</evidence>
<comment type="caution">
    <text evidence="3">The sequence shown here is derived from an EMBL/GenBank/DDBJ whole genome shotgun (WGS) entry which is preliminary data.</text>
</comment>
<dbReference type="InterPro" id="IPR005835">
    <property type="entry name" value="NTP_transferase_dom"/>
</dbReference>
<dbReference type="SUPFAM" id="SSF53448">
    <property type="entry name" value="Nucleotide-diphospho-sugar transferases"/>
    <property type="match status" value="1"/>
</dbReference>
<dbReference type="GO" id="GO:0009298">
    <property type="term" value="P:GDP-mannose biosynthetic process"/>
    <property type="evidence" value="ECO:0007669"/>
    <property type="project" value="TreeGrafter"/>
</dbReference>
<sequence>MRYVVIMAGGSGKRLWPLSRQGTPKQLLRLIGDSSLLRLAYERVRGTVPDEHILVCTGAKYQQEVRKEIPELGEDQILGEPEGRDSLNAVAWPAAVLAHADPDAVVAMVTADQVMQPVEVFQQALATAFEAAETDPSAMVTFGVVPTSPHTGYGYLKRGEEVGEVPGVYAVTGFREKPDLPTAKRYLATGDYWWNSGMFVWRAQTLLDQLQRLVPDCHQLVTRIAAQPELLEELFRKLPKISVDYAVMEPVAGGRGSAHVVAVPLPVTWQDVGGYSALAEHLPSDDQGNSVDGRALLVDAHDNVVINRAADESLIAVFGLSDVVVVHSGDALLVCPASESERIKDLVAQVEARASQFA</sequence>
<protein>
    <submittedName>
        <fullName evidence="3">Mannose-1-phosphate guanylyltransferase</fullName>
    </submittedName>
</protein>